<protein>
    <submittedName>
        <fullName evidence="9">S8 family serine peptidase</fullName>
    </submittedName>
</protein>
<evidence type="ECO:0000256" key="3">
    <source>
        <dbReference type="ARBA" id="ARBA00022801"/>
    </source>
</evidence>
<dbReference type="PANTHER" id="PTHR43806:SF67">
    <property type="entry name" value="EGF-LIKE DOMAIN-CONTAINING PROTEIN"/>
    <property type="match status" value="1"/>
</dbReference>
<gene>
    <name evidence="9" type="ORF">OHU69_09920</name>
</gene>
<feature type="region of interest" description="Disordered" evidence="6">
    <location>
        <begin position="154"/>
        <end position="184"/>
    </location>
</feature>
<dbReference type="InterPro" id="IPR050131">
    <property type="entry name" value="Peptidase_S8_subtilisin-like"/>
</dbReference>
<evidence type="ECO:0000256" key="4">
    <source>
        <dbReference type="ARBA" id="ARBA00022825"/>
    </source>
</evidence>
<dbReference type="GO" id="GO:0006508">
    <property type="term" value="P:proteolysis"/>
    <property type="evidence" value="ECO:0007669"/>
    <property type="project" value="UniProtKB-KW"/>
</dbReference>
<dbReference type="SUPFAM" id="SSF52743">
    <property type="entry name" value="Subtilisin-like"/>
    <property type="match status" value="1"/>
</dbReference>
<dbReference type="InterPro" id="IPR000209">
    <property type="entry name" value="Peptidase_S8/S53_dom"/>
</dbReference>
<evidence type="ECO:0000313" key="9">
    <source>
        <dbReference type="EMBL" id="WTS11356.1"/>
    </source>
</evidence>
<evidence type="ECO:0000256" key="7">
    <source>
        <dbReference type="SAM" id="SignalP"/>
    </source>
</evidence>
<evidence type="ECO:0000256" key="6">
    <source>
        <dbReference type="SAM" id="MobiDB-lite"/>
    </source>
</evidence>
<comment type="similarity">
    <text evidence="1 5">Belongs to the peptidase S8 family.</text>
</comment>
<dbReference type="PANTHER" id="PTHR43806">
    <property type="entry name" value="PEPTIDASE S8"/>
    <property type="match status" value="1"/>
</dbReference>
<evidence type="ECO:0000259" key="8">
    <source>
        <dbReference type="Pfam" id="PF00082"/>
    </source>
</evidence>
<dbReference type="SUPFAM" id="SSF49464">
    <property type="entry name" value="Carboxypeptidase regulatory domain-like"/>
    <property type="match status" value="1"/>
</dbReference>
<feature type="active site" description="Charge relay system" evidence="5">
    <location>
        <position position="210"/>
    </location>
</feature>
<feature type="domain" description="Peptidase S8/S53" evidence="8">
    <location>
        <begin position="201"/>
        <end position="471"/>
    </location>
</feature>
<reference evidence="9" key="1">
    <citation type="submission" date="2022-10" db="EMBL/GenBank/DDBJ databases">
        <title>The complete genomes of actinobacterial strains from the NBC collection.</title>
        <authorList>
            <person name="Joergensen T.S."/>
            <person name="Alvarez Arevalo M."/>
            <person name="Sterndorff E.B."/>
            <person name="Faurdal D."/>
            <person name="Vuksanovic O."/>
            <person name="Mourched A.-S."/>
            <person name="Charusanti P."/>
            <person name="Shaw S."/>
            <person name="Blin K."/>
            <person name="Weber T."/>
        </authorList>
    </citation>
    <scope>NUCLEOTIDE SEQUENCE</scope>
    <source>
        <strain evidence="9">NBC_00119</strain>
    </source>
</reference>
<dbReference type="Pfam" id="PF13620">
    <property type="entry name" value="CarboxypepD_reg"/>
    <property type="match status" value="2"/>
</dbReference>
<dbReference type="InterPro" id="IPR036852">
    <property type="entry name" value="Peptidase_S8/S53_dom_sf"/>
</dbReference>
<feature type="signal peptide" evidence="7">
    <location>
        <begin position="1"/>
        <end position="25"/>
    </location>
</feature>
<dbReference type="Gene3D" id="2.60.40.1120">
    <property type="entry name" value="Carboxypeptidase-like, regulatory domain"/>
    <property type="match status" value="2"/>
</dbReference>
<evidence type="ECO:0000256" key="2">
    <source>
        <dbReference type="ARBA" id="ARBA00022670"/>
    </source>
</evidence>
<dbReference type="EMBL" id="CP108195">
    <property type="protein sequence ID" value="WTS11356.1"/>
    <property type="molecule type" value="Genomic_DNA"/>
</dbReference>
<accession>A0AAU1U3N7</accession>
<dbReference type="AlphaFoldDB" id="A0AAU1U3N7"/>
<feature type="compositionally biased region" description="Low complexity" evidence="6">
    <location>
        <begin position="166"/>
        <end position="178"/>
    </location>
</feature>
<dbReference type="PROSITE" id="PS00138">
    <property type="entry name" value="SUBTILASE_SER"/>
    <property type="match status" value="1"/>
</dbReference>
<evidence type="ECO:0000256" key="5">
    <source>
        <dbReference type="PROSITE-ProRule" id="PRU01240"/>
    </source>
</evidence>
<dbReference type="PRINTS" id="PR00723">
    <property type="entry name" value="SUBTILISIN"/>
</dbReference>
<dbReference type="Pfam" id="PF00082">
    <property type="entry name" value="Peptidase_S8"/>
    <property type="match status" value="1"/>
</dbReference>
<feature type="active site" description="Charge relay system" evidence="5">
    <location>
        <position position="429"/>
    </location>
</feature>
<keyword evidence="3 5" id="KW-0378">Hydrolase</keyword>
<keyword evidence="2 5" id="KW-0645">Protease</keyword>
<organism evidence="9">
    <name type="scientific">Streptomyces sp. NBC_00119</name>
    <dbReference type="NCBI Taxonomy" id="2975659"/>
    <lineage>
        <taxon>Bacteria</taxon>
        <taxon>Bacillati</taxon>
        <taxon>Actinomycetota</taxon>
        <taxon>Actinomycetes</taxon>
        <taxon>Kitasatosporales</taxon>
        <taxon>Streptomycetaceae</taxon>
        <taxon>Streptomyces</taxon>
    </lineage>
</organism>
<dbReference type="PROSITE" id="PS51892">
    <property type="entry name" value="SUBTILASE"/>
    <property type="match status" value="1"/>
</dbReference>
<dbReference type="GO" id="GO:0004252">
    <property type="term" value="F:serine-type endopeptidase activity"/>
    <property type="evidence" value="ECO:0007669"/>
    <property type="project" value="UniProtKB-UniRule"/>
</dbReference>
<feature type="active site" description="Charge relay system" evidence="5">
    <location>
        <position position="258"/>
    </location>
</feature>
<name>A0AAU1U3N7_9ACTN</name>
<sequence length="861" mass="88920">MYLPRPPRRRSAAWAAAAFTATALAAGVMPAVAADTPSATATAKIDSSLRSAVAKGGDATFFVVLKDQADLSGVKKQKTHAAKAKAAYKELRAHADSSQKSLASFLDKEKIGHKDFWIANTVEVTGDQDLVNELAKRSDVASIIKKQKIKLDDTETSDKKVTKSRTTSAGTDSSATGDDTPEWGISNIKADQVWDQYENRGEGIVIASVDTGVQYDHPDLVKQYRGNNGDGTFTNDYNFYDPSGNCPSDGTPCDNQGHGTHTMGTMVGKHGIGVAPNAKWIAAKGCESDECSPENLLAAGQWILAPTDHNGQNPRPDLAPNIVNNSWGSNDNDPFYQDILDAWNSAGIFEAFAAGNDGDGTTCSTAHTPGAQASSYAVGAYDSTGKIASFSGFGPSPVDGSAKPNISAPGVAVESTFPGSSYATESGTSMATPHVAGAVALLWSAAPSLIGKIDETRALLNEGATDVDDTHCGGTASMNNVWGDGKLDILKSIDLAPHTAATVTGKVTDKASGSALPNITVNVTDTAGVVRTVTTDADGAYRLPLQAGTYSFSFSGYGYANGSATGVTLAEQQAFTQDIALTPTPSHKVSGTVLDVTGKALAGAKVQLNGTPLATVTTDAKGQYSFAKVAEGSYGLVVQPAAPVLCNGVYNGTAAVGSGDLAKNVQVPNRTDNSGNSCAPATYAWIAGSKNVALSGDEDSATVALPFSVKLYGVSYSSASVTTDGLINFLSSRVGDYSNTALPTTGVNGVKGFIAPLWDDLTLDKKSSVQTTTTGTKGSRKFAIVWNNAAYGNGTSGRATFEAVFDEATGAVTLQYKSVADKGAGATVGIANQSGTDALQYSFNQSVIADGTAVRFTQGAK</sequence>
<keyword evidence="7" id="KW-0732">Signal</keyword>
<keyword evidence="4 5" id="KW-0720">Serine protease</keyword>
<feature type="chain" id="PRO_5043770964" evidence="7">
    <location>
        <begin position="26"/>
        <end position="861"/>
    </location>
</feature>
<dbReference type="InterPro" id="IPR023828">
    <property type="entry name" value="Peptidase_S8_Ser-AS"/>
</dbReference>
<dbReference type="InterPro" id="IPR015500">
    <property type="entry name" value="Peptidase_S8_subtilisin-rel"/>
</dbReference>
<proteinExistence type="inferred from homology"/>
<dbReference type="InterPro" id="IPR008969">
    <property type="entry name" value="CarboxyPept-like_regulatory"/>
</dbReference>
<evidence type="ECO:0000256" key="1">
    <source>
        <dbReference type="ARBA" id="ARBA00011073"/>
    </source>
</evidence>
<dbReference type="Gene3D" id="3.40.50.200">
    <property type="entry name" value="Peptidase S8/S53 domain"/>
    <property type="match status" value="1"/>
</dbReference>